<dbReference type="PANTHER" id="PTHR47784:SF7">
    <property type="entry name" value="ZN(II)2CYS6 TRANSCRIPTION FACTOR (EUROFUNG)"/>
    <property type="match status" value="1"/>
</dbReference>
<evidence type="ECO:0000313" key="7">
    <source>
        <dbReference type="EMBL" id="KAJ9623769.1"/>
    </source>
</evidence>
<proteinExistence type="predicted"/>
<feature type="domain" description="Zn(2)-C6 fungal-type" evidence="6">
    <location>
        <begin position="63"/>
        <end position="93"/>
    </location>
</feature>
<dbReference type="PROSITE" id="PS00463">
    <property type="entry name" value="ZN2_CY6_FUNGAL_1"/>
    <property type="match status" value="1"/>
</dbReference>
<evidence type="ECO:0000256" key="4">
    <source>
        <dbReference type="ARBA" id="ARBA00023242"/>
    </source>
</evidence>
<evidence type="ECO:0000256" key="2">
    <source>
        <dbReference type="ARBA" id="ARBA00023125"/>
    </source>
</evidence>
<keyword evidence="1" id="KW-0805">Transcription regulation</keyword>
<reference evidence="7" key="1">
    <citation type="submission" date="2022-10" db="EMBL/GenBank/DDBJ databases">
        <title>Culturing micro-colonial fungi from biological soil crusts in the Mojave desert and describing Neophaeococcomyces mojavensis, and introducing the new genera and species Taxawa tesnikishii.</title>
        <authorList>
            <person name="Kurbessoian T."/>
            <person name="Stajich J.E."/>
        </authorList>
    </citation>
    <scope>NUCLEOTIDE SEQUENCE</scope>
    <source>
        <strain evidence="7">TK_35</strain>
    </source>
</reference>
<dbReference type="SUPFAM" id="SSF57701">
    <property type="entry name" value="Zn2/Cys6 DNA-binding domain"/>
    <property type="match status" value="1"/>
</dbReference>
<dbReference type="GO" id="GO:0008270">
    <property type="term" value="F:zinc ion binding"/>
    <property type="evidence" value="ECO:0007669"/>
    <property type="project" value="InterPro"/>
</dbReference>
<dbReference type="Pfam" id="PF11951">
    <property type="entry name" value="Fungal_trans_2"/>
    <property type="match status" value="1"/>
</dbReference>
<evidence type="ECO:0000256" key="1">
    <source>
        <dbReference type="ARBA" id="ARBA00023015"/>
    </source>
</evidence>
<keyword evidence="4" id="KW-0539">Nucleus</keyword>
<evidence type="ECO:0000256" key="5">
    <source>
        <dbReference type="SAM" id="MobiDB-lite"/>
    </source>
</evidence>
<dbReference type="InterPro" id="IPR036864">
    <property type="entry name" value="Zn2-C6_fun-type_DNA-bd_sf"/>
</dbReference>
<gene>
    <name evidence="7" type="ORF">H2204_011061</name>
</gene>
<evidence type="ECO:0000313" key="8">
    <source>
        <dbReference type="Proteomes" id="UP001172681"/>
    </source>
</evidence>
<dbReference type="GO" id="GO:0003677">
    <property type="term" value="F:DNA binding"/>
    <property type="evidence" value="ECO:0007669"/>
    <property type="project" value="UniProtKB-KW"/>
</dbReference>
<sequence>MSPTNSTSLSGDSLTPTNSLSPWDCSADASLSAHEDGDGRKHTKSRTLAPNLTRRSHKKSRAGCFSCKARKIKCGEQKPECGSCLLKGIPCVYPTETPARRSNLPLIKRNPPATPSFAGVTFSMVDMRFFHHFLTIAYPHLPVGNDHVWVHEIPQFAEQHEYLMHAILSLGASHLGRLTGIDYRRESLVHRGQALAGLNQALSQASRCYGESDAMLASCYALTFQASYMGDGLTDFITMVRGCALTTDKIQRELSPTAFNLQPDWHLKFMAPRLEHLPTVDPTLLEDAYLALEEISPLLSDDTHYNFHAGLVDVVSALQTSSASGYMQFTELYTIWYDLCHDSFKTFLDPNNLVAQLLLSYFVGVQLLIVPLATHEFMHRADVSRIRVLYGVTEWAESIFLRLENSEYAQFLSWPQNIISTVVAELNGEILQLPSVLQLHLTKRDITPNTILAPP</sequence>
<dbReference type="CDD" id="cd00067">
    <property type="entry name" value="GAL4"/>
    <property type="match status" value="1"/>
</dbReference>
<dbReference type="EMBL" id="JAPDRN010000098">
    <property type="protein sequence ID" value="KAJ9623769.1"/>
    <property type="molecule type" value="Genomic_DNA"/>
</dbReference>
<dbReference type="InterPro" id="IPR021858">
    <property type="entry name" value="Fun_TF"/>
</dbReference>
<keyword evidence="2" id="KW-0238">DNA-binding</keyword>
<feature type="region of interest" description="Disordered" evidence="5">
    <location>
        <begin position="31"/>
        <end position="54"/>
    </location>
</feature>
<dbReference type="GO" id="GO:0001228">
    <property type="term" value="F:DNA-binding transcription activator activity, RNA polymerase II-specific"/>
    <property type="evidence" value="ECO:0007669"/>
    <property type="project" value="TreeGrafter"/>
</dbReference>
<comment type="caution">
    <text evidence="7">The sequence shown here is derived from an EMBL/GenBank/DDBJ whole genome shotgun (WGS) entry which is preliminary data.</text>
</comment>
<name>A0AA39CUD6_9EURO</name>
<dbReference type="InterPro" id="IPR053157">
    <property type="entry name" value="Sterol_Uptake_Regulator"/>
</dbReference>
<dbReference type="AlphaFoldDB" id="A0AA39CUD6"/>
<evidence type="ECO:0000259" key="6">
    <source>
        <dbReference type="PROSITE" id="PS50048"/>
    </source>
</evidence>
<accession>A0AA39CUD6</accession>
<dbReference type="SMART" id="SM00066">
    <property type="entry name" value="GAL4"/>
    <property type="match status" value="1"/>
</dbReference>
<dbReference type="InterPro" id="IPR001138">
    <property type="entry name" value="Zn2Cys6_DnaBD"/>
</dbReference>
<dbReference type="Proteomes" id="UP001172681">
    <property type="component" value="Unassembled WGS sequence"/>
</dbReference>
<evidence type="ECO:0000256" key="3">
    <source>
        <dbReference type="ARBA" id="ARBA00023163"/>
    </source>
</evidence>
<dbReference type="PANTHER" id="PTHR47784">
    <property type="entry name" value="STEROL UPTAKE CONTROL PROTEIN 2"/>
    <property type="match status" value="1"/>
</dbReference>
<organism evidence="7 8">
    <name type="scientific">Knufia peltigerae</name>
    <dbReference type="NCBI Taxonomy" id="1002370"/>
    <lineage>
        <taxon>Eukaryota</taxon>
        <taxon>Fungi</taxon>
        <taxon>Dikarya</taxon>
        <taxon>Ascomycota</taxon>
        <taxon>Pezizomycotina</taxon>
        <taxon>Eurotiomycetes</taxon>
        <taxon>Chaetothyriomycetidae</taxon>
        <taxon>Chaetothyriales</taxon>
        <taxon>Trichomeriaceae</taxon>
        <taxon>Knufia</taxon>
    </lineage>
</organism>
<keyword evidence="8" id="KW-1185">Reference proteome</keyword>
<dbReference type="PROSITE" id="PS50048">
    <property type="entry name" value="ZN2_CY6_FUNGAL_2"/>
    <property type="match status" value="1"/>
</dbReference>
<dbReference type="Pfam" id="PF00172">
    <property type="entry name" value="Zn_clus"/>
    <property type="match status" value="1"/>
</dbReference>
<keyword evidence="3" id="KW-0804">Transcription</keyword>
<dbReference type="PRINTS" id="PR00755">
    <property type="entry name" value="AFLATOXINBRP"/>
</dbReference>
<protein>
    <recommendedName>
        <fullName evidence="6">Zn(2)-C6 fungal-type domain-containing protein</fullName>
    </recommendedName>
</protein>
<dbReference type="Gene3D" id="4.10.240.10">
    <property type="entry name" value="Zn(2)-C6 fungal-type DNA-binding domain"/>
    <property type="match status" value="1"/>
</dbReference>